<dbReference type="Pfam" id="PF13639">
    <property type="entry name" value="zf-RING_2"/>
    <property type="match status" value="1"/>
</dbReference>
<evidence type="ECO:0000256" key="13">
    <source>
        <dbReference type="ARBA" id="ARBA00023136"/>
    </source>
</evidence>
<keyword evidence="9 15" id="KW-0863">Zinc-finger</keyword>
<feature type="chain" id="PRO_5041920819" description="RING-type E3 ubiquitin transferase" evidence="18">
    <location>
        <begin position="31"/>
        <end position="494"/>
    </location>
</feature>
<dbReference type="SMART" id="SM00184">
    <property type="entry name" value="RING"/>
    <property type="match status" value="1"/>
</dbReference>
<comment type="catalytic activity">
    <reaction evidence="1">
        <text>S-ubiquitinyl-[E2 ubiquitin-conjugating enzyme]-L-cysteine + [acceptor protein]-L-lysine = [E2 ubiquitin-conjugating enzyme]-L-cysteine + N(6)-ubiquitinyl-[acceptor protein]-L-lysine.</text>
        <dbReference type="EC" id="2.3.2.27"/>
    </reaction>
</comment>
<evidence type="ECO:0000256" key="4">
    <source>
        <dbReference type="ARBA" id="ARBA00012483"/>
    </source>
</evidence>
<dbReference type="InterPro" id="IPR013083">
    <property type="entry name" value="Znf_RING/FYVE/PHD"/>
</dbReference>
<feature type="compositionally biased region" description="Low complexity" evidence="16">
    <location>
        <begin position="87"/>
        <end position="96"/>
    </location>
</feature>
<keyword evidence="7" id="KW-0479">Metal-binding</keyword>
<dbReference type="KEGG" id="qsa:O6P43_002767"/>
<comment type="similarity">
    <text evidence="14">Belongs to the RING-type zinc finger family. ATL subfamily.</text>
</comment>
<feature type="compositionally biased region" description="Pro residues" evidence="16">
    <location>
        <begin position="76"/>
        <end position="86"/>
    </location>
</feature>
<dbReference type="GO" id="GO:0016020">
    <property type="term" value="C:membrane"/>
    <property type="evidence" value="ECO:0007669"/>
    <property type="project" value="UniProtKB-SubCell"/>
</dbReference>
<gene>
    <name evidence="20" type="ORF">O6P43_002767</name>
</gene>
<accession>A0AAD7VKU9</accession>
<sequence>MGGARGFNPFNLFFFFGLFSLFIIFSSTNAADATDSGETPPLNPGNNGGGGRDGVGVGVGDGNDSTKKPNALLSPSPLPRPAPSPHPHLLSSLNHNEMPNSSPFRPSIAVIVGVLTTLFSITLVILLYAKHCKRGTVVVAGTNSRGGPVSNTRKNSGIDRAVIESLPIFRFGSLRGQKDGLECAVCLNGFEPTEVLRLLPKCKHAFHVECVDTWLDAHSTCPLCRYRVDPEDILLVEDAKTLPQNQPIPLPSQDNADVDLVEVENGRRRGSEPELQNRDSDSNQGFRRVSGRHSSAGEKGSHGILQMISHRPSESDLESGYRNAATSFRRSVDSIAPTRKKGKSESVAVAVGCFERPRKDGLLLTENTTSFERRFDHRIIVSPKSNGFHQRWSDVQPSDLLYLTSEMIITNRRRFSSASRQQQQNMQLPLHWNRNGNSNSNSNRNRNGRWWVGGRSVINARSLSEITGLSRFSNRGNSNNINRYREQEQEQQRH</sequence>
<feature type="compositionally biased region" description="Polar residues" evidence="16">
    <location>
        <begin position="470"/>
        <end position="482"/>
    </location>
</feature>
<evidence type="ECO:0000256" key="11">
    <source>
        <dbReference type="ARBA" id="ARBA00022833"/>
    </source>
</evidence>
<evidence type="ECO:0000256" key="10">
    <source>
        <dbReference type="ARBA" id="ARBA00022786"/>
    </source>
</evidence>
<evidence type="ECO:0000313" key="21">
    <source>
        <dbReference type="Proteomes" id="UP001163823"/>
    </source>
</evidence>
<evidence type="ECO:0000256" key="8">
    <source>
        <dbReference type="ARBA" id="ARBA00022729"/>
    </source>
</evidence>
<name>A0AAD7VKU9_QUISA</name>
<keyword evidence="10" id="KW-0833">Ubl conjugation pathway</keyword>
<evidence type="ECO:0000256" key="5">
    <source>
        <dbReference type="ARBA" id="ARBA00022679"/>
    </source>
</evidence>
<proteinExistence type="inferred from homology"/>
<keyword evidence="11" id="KW-0862">Zinc</keyword>
<dbReference type="GO" id="GO:0008270">
    <property type="term" value="F:zinc ion binding"/>
    <property type="evidence" value="ECO:0007669"/>
    <property type="project" value="UniProtKB-KW"/>
</dbReference>
<evidence type="ECO:0000256" key="12">
    <source>
        <dbReference type="ARBA" id="ARBA00022989"/>
    </source>
</evidence>
<keyword evidence="13 17" id="KW-0472">Membrane</keyword>
<organism evidence="20 21">
    <name type="scientific">Quillaja saponaria</name>
    <name type="common">Soap bark tree</name>
    <dbReference type="NCBI Taxonomy" id="32244"/>
    <lineage>
        <taxon>Eukaryota</taxon>
        <taxon>Viridiplantae</taxon>
        <taxon>Streptophyta</taxon>
        <taxon>Embryophyta</taxon>
        <taxon>Tracheophyta</taxon>
        <taxon>Spermatophyta</taxon>
        <taxon>Magnoliopsida</taxon>
        <taxon>eudicotyledons</taxon>
        <taxon>Gunneridae</taxon>
        <taxon>Pentapetalae</taxon>
        <taxon>rosids</taxon>
        <taxon>fabids</taxon>
        <taxon>Fabales</taxon>
        <taxon>Quillajaceae</taxon>
        <taxon>Quillaja</taxon>
    </lineage>
</organism>
<feature type="region of interest" description="Disordered" evidence="16">
    <location>
        <begin position="266"/>
        <end position="303"/>
    </location>
</feature>
<feature type="compositionally biased region" description="Basic and acidic residues" evidence="16">
    <location>
        <begin position="483"/>
        <end position="494"/>
    </location>
</feature>
<feature type="region of interest" description="Disordered" evidence="16">
    <location>
        <begin position="470"/>
        <end position="494"/>
    </location>
</feature>
<reference evidence="20" key="1">
    <citation type="journal article" date="2023" name="Science">
        <title>Elucidation of the pathway for biosynthesis of saponin adjuvants from the soapbark tree.</title>
        <authorList>
            <person name="Reed J."/>
            <person name="Orme A."/>
            <person name="El-Demerdash A."/>
            <person name="Owen C."/>
            <person name="Martin L.B.B."/>
            <person name="Misra R.C."/>
            <person name="Kikuchi S."/>
            <person name="Rejzek M."/>
            <person name="Martin A.C."/>
            <person name="Harkess A."/>
            <person name="Leebens-Mack J."/>
            <person name="Louveau T."/>
            <person name="Stephenson M.J."/>
            <person name="Osbourn A."/>
        </authorList>
    </citation>
    <scope>NUCLEOTIDE SEQUENCE</scope>
    <source>
        <strain evidence="20">S10</strain>
    </source>
</reference>
<keyword evidence="6 17" id="KW-0812">Transmembrane</keyword>
<evidence type="ECO:0000256" key="15">
    <source>
        <dbReference type="PROSITE-ProRule" id="PRU00175"/>
    </source>
</evidence>
<keyword evidence="8 18" id="KW-0732">Signal</keyword>
<dbReference type="EC" id="2.3.2.27" evidence="4"/>
<feature type="compositionally biased region" description="Basic and acidic residues" evidence="16">
    <location>
        <begin position="266"/>
        <end position="281"/>
    </location>
</feature>
<dbReference type="SUPFAM" id="SSF57850">
    <property type="entry name" value="RING/U-box"/>
    <property type="match status" value="1"/>
</dbReference>
<keyword evidence="21" id="KW-1185">Reference proteome</keyword>
<dbReference type="FunFam" id="3.30.40.10:FF:000285">
    <property type="entry name" value="RING-H2 finger protein ATL43"/>
    <property type="match status" value="1"/>
</dbReference>
<feature type="compositionally biased region" description="Gly residues" evidence="16">
    <location>
        <begin position="46"/>
        <end position="61"/>
    </location>
</feature>
<dbReference type="PROSITE" id="PS50089">
    <property type="entry name" value="ZF_RING_2"/>
    <property type="match status" value="1"/>
</dbReference>
<evidence type="ECO:0000256" key="2">
    <source>
        <dbReference type="ARBA" id="ARBA00004167"/>
    </source>
</evidence>
<feature type="region of interest" description="Disordered" evidence="16">
    <location>
        <begin position="33"/>
        <end position="96"/>
    </location>
</feature>
<evidence type="ECO:0000256" key="14">
    <source>
        <dbReference type="ARBA" id="ARBA00024209"/>
    </source>
</evidence>
<dbReference type="PANTHER" id="PTHR46539">
    <property type="entry name" value="E3 UBIQUITIN-PROTEIN LIGASE ATL42"/>
    <property type="match status" value="1"/>
</dbReference>
<evidence type="ECO:0000259" key="19">
    <source>
        <dbReference type="PROSITE" id="PS50089"/>
    </source>
</evidence>
<keyword evidence="12 17" id="KW-1133">Transmembrane helix</keyword>
<dbReference type="Gene3D" id="3.30.40.10">
    <property type="entry name" value="Zinc/RING finger domain, C3HC4 (zinc finger)"/>
    <property type="match status" value="1"/>
</dbReference>
<comment type="subcellular location">
    <subcellularLocation>
        <location evidence="2">Membrane</location>
        <topology evidence="2">Single-pass membrane protein</topology>
    </subcellularLocation>
</comment>
<keyword evidence="5" id="KW-0808">Transferase</keyword>
<dbReference type="InterPro" id="IPR001841">
    <property type="entry name" value="Znf_RING"/>
</dbReference>
<dbReference type="Proteomes" id="UP001163823">
    <property type="component" value="Chromosome 2"/>
</dbReference>
<dbReference type="AlphaFoldDB" id="A0AAD7VKU9"/>
<dbReference type="PANTHER" id="PTHR46539:SF2">
    <property type="entry name" value="RING-H2 FINGER PROTEIN ATL43"/>
    <property type="match status" value="1"/>
</dbReference>
<evidence type="ECO:0000256" key="18">
    <source>
        <dbReference type="SAM" id="SignalP"/>
    </source>
</evidence>
<comment type="caution">
    <text evidence="20">The sequence shown here is derived from an EMBL/GenBank/DDBJ whole genome shotgun (WGS) entry which is preliminary data.</text>
</comment>
<evidence type="ECO:0000256" key="16">
    <source>
        <dbReference type="SAM" id="MobiDB-lite"/>
    </source>
</evidence>
<evidence type="ECO:0000313" key="20">
    <source>
        <dbReference type="EMBL" id="KAJ7979360.1"/>
    </source>
</evidence>
<evidence type="ECO:0000256" key="7">
    <source>
        <dbReference type="ARBA" id="ARBA00022723"/>
    </source>
</evidence>
<comment type="pathway">
    <text evidence="3">Protein modification; protein ubiquitination.</text>
</comment>
<feature type="compositionally biased region" description="Low complexity" evidence="16">
    <location>
        <begin position="432"/>
        <end position="448"/>
    </location>
</feature>
<dbReference type="CDD" id="cd16461">
    <property type="entry name" value="RING-H2_EL5-like"/>
    <property type="match status" value="1"/>
</dbReference>
<feature type="domain" description="RING-type" evidence="19">
    <location>
        <begin position="183"/>
        <end position="225"/>
    </location>
</feature>
<feature type="region of interest" description="Disordered" evidence="16">
    <location>
        <begin position="414"/>
        <end position="448"/>
    </location>
</feature>
<dbReference type="GO" id="GO:0061630">
    <property type="term" value="F:ubiquitin protein ligase activity"/>
    <property type="evidence" value="ECO:0007669"/>
    <property type="project" value="UniProtKB-EC"/>
</dbReference>
<feature type="signal peptide" evidence="18">
    <location>
        <begin position="1"/>
        <end position="30"/>
    </location>
</feature>
<evidence type="ECO:0000256" key="17">
    <source>
        <dbReference type="SAM" id="Phobius"/>
    </source>
</evidence>
<evidence type="ECO:0000256" key="9">
    <source>
        <dbReference type="ARBA" id="ARBA00022771"/>
    </source>
</evidence>
<protein>
    <recommendedName>
        <fullName evidence="4">RING-type E3 ubiquitin transferase</fullName>
        <ecNumber evidence="4">2.3.2.27</ecNumber>
    </recommendedName>
</protein>
<evidence type="ECO:0000256" key="6">
    <source>
        <dbReference type="ARBA" id="ARBA00022692"/>
    </source>
</evidence>
<evidence type="ECO:0000256" key="3">
    <source>
        <dbReference type="ARBA" id="ARBA00004906"/>
    </source>
</evidence>
<evidence type="ECO:0000256" key="1">
    <source>
        <dbReference type="ARBA" id="ARBA00000900"/>
    </source>
</evidence>
<dbReference type="EMBL" id="JARAOO010000002">
    <property type="protein sequence ID" value="KAJ7979360.1"/>
    <property type="molecule type" value="Genomic_DNA"/>
</dbReference>
<feature type="transmembrane region" description="Helical" evidence="17">
    <location>
        <begin position="108"/>
        <end position="129"/>
    </location>
</feature>